<gene>
    <name evidence="2" type="ORF">DI487_03560</name>
</gene>
<dbReference type="GO" id="GO:0016758">
    <property type="term" value="F:hexosyltransferase activity"/>
    <property type="evidence" value="ECO:0007669"/>
    <property type="project" value="UniProtKB-ARBA"/>
</dbReference>
<keyword evidence="3" id="KW-1185">Reference proteome</keyword>
<feature type="domain" description="Glycosyltransferase 2-like" evidence="1">
    <location>
        <begin position="7"/>
        <end position="124"/>
    </location>
</feature>
<keyword evidence="2" id="KW-0808">Transferase</keyword>
<dbReference type="EMBL" id="CP029463">
    <property type="protein sequence ID" value="AWM13029.1"/>
    <property type="molecule type" value="Genomic_DNA"/>
</dbReference>
<dbReference type="Gene3D" id="3.90.550.10">
    <property type="entry name" value="Spore Coat Polysaccharide Biosynthesis Protein SpsA, Chain A"/>
    <property type="match status" value="1"/>
</dbReference>
<dbReference type="KEGG" id="fse:DI487_03560"/>
<reference evidence="2 3" key="1">
    <citation type="submission" date="2018-05" db="EMBL/GenBank/DDBJ databases">
        <title>Flavobacterium sp. MEBiC07310.</title>
        <authorList>
            <person name="Baek K."/>
        </authorList>
    </citation>
    <scope>NUCLEOTIDE SEQUENCE [LARGE SCALE GENOMIC DNA]</scope>
    <source>
        <strain evidence="2 3">MEBiC07310</strain>
    </source>
</reference>
<dbReference type="PANTHER" id="PTHR22916">
    <property type="entry name" value="GLYCOSYLTRANSFERASE"/>
    <property type="match status" value="1"/>
</dbReference>
<name>A0A2U8QSE3_9FLAO</name>
<evidence type="ECO:0000313" key="2">
    <source>
        <dbReference type="EMBL" id="AWM13029.1"/>
    </source>
</evidence>
<dbReference type="CDD" id="cd06433">
    <property type="entry name" value="GT_2_WfgS_like"/>
    <property type="match status" value="1"/>
</dbReference>
<accession>A0A2U8QSE3</accession>
<dbReference type="Pfam" id="PF00535">
    <property type="entry name" value="Glycos_transf_2"/>
    <property type="match status" value="1"/>
</dbReference>
<dbReference type="InterPro" id="IPR029044">
    <property type="entry name" value="Nucleotide-diphossugar_trans"/>
</dbReference>
<sequence>MSTIAISIITINFNQSEGLEETIRSVVSQSFKDYQYLVIDGGSTDGSVDVIKKYKEQIHHWVSEKDNGIYNAMNKGIAAAKGNYVLFLNSGDVLTSENALQDFVQHQDFKGDIIYGDYQFVNGQKIYPDKITPYYFMKSSLPHQSTFFKRSVFDAMGGFDESYRISADRAFYLKCMVSNQFQWQHIHYPLTLFDLEGISNNPGQLKKKQVEDERLLQENLGVFYSDYLKMLALEKELSATKRKTLKGILKKAVNKSKRVWKGNR</sequence>
<dbReference type="AlphaFoldDB" id="A0A2U8QSE3"/>
<dbReference type="InterPro" id="IPR001173">
    <property type="entry name" value="Glyco_trans_2-like"/>
</dbReference>
<dbReference type="SUPFAM" id="SSF53448">
    <property type="entry name" value="Nucleotide-diphospho-sugar transferases"/>
    <property type="match status" value="1"/>
</dbReference>
<evidence type="ECO:0000259" key="1">
    <source>
        <dbReference type="Pfam" id="PF00535"/>
    </source>
</evidence>
<dbReference type="OrthoDB" id="9788101at2"/>
<dbReference type="PANTHER" id="PTHR22916:SF67">
    <property type="entry name" value="COLANIC ACID BIOSYNTHESIS GLYCOSYL TRANSFERASE WCAE-RELATED"/>
    <property type="match status" value="1"/>
</dbReference>
<dbReference type="RefSeq" id="WP_109568437.1">
    <property type="nucleotide sequence ID" value="NZ_CP029463.1"/>
</dbReference>
<dbReference type="Proteomes" id="UP000245429">
    <property type="component" value="Chromosome"/>
</dbReference>
<proteinExistence type="predicted"/>
<evidence type="ECO:0000313" key="3">
    <source>
        <dbReference type="Proteomes" id="UP000245429"/>
    </source>
</evidence>
<protein>
    <submittedName>
        <fullName evidence="2">Glycosyltransferase</fullName>
    </submittedName>
</protein>
<organism evidence="2 3">
    <name type="scientific">Flavobacterium sediminis</name>
    <dbReference type="NCBI Taxonomy" id="2201181"/>
    <lineage>
        <taxon>Bacteria</taxon>
        <taxon>Pseudomonadati</taxon>
        <taxon>Bacteroidota</taxon>
        <taxon>Flavobacteriia</taxon>
        <taxon>Flavobacteriales</taxon>
        <taxon>Flavobacteriaceae</taxon>
        <taxon>Flavobacterium</taxon>
    </lineage>
</organism>